<dbReference type="OrthoDB" id="9791637at2"/>
<dbReference type="RefSeq" id="WP_109332193.1">
    <property type="nucleotide sequence ID" value="NZ_CP021354.1"/>
</dbReference>
<proteinExistence type="predicted"/>
<name>A0A2S2BZ06_9NOCA</name>
<evidence type="ECO:0000313" key="2">
    <source>
        <dbReference type="Proteomes" id="UP000245711"/>
    </source>
</evidence>
<protein>
    <recommendedName>
        <fullName evidence="3">Cupin 2 conserved barrel domain-containing protein</fullName>
    </recommendedName>
</protein>
<sequence length="154" mass="16533">MSTHVHILRSCDGLRLTIPDADITVLVPGEVTRGAYEVFLVESRQGRPGPLHTEPWPKSYYLLLGRILVQAADTGYELAAGESITFPPGTMNTFTVLSESAEFLLVTAGADMSGFFTELDALGRAQHSEEDVAPLLHKVANEYGITLASQAGAS</sequence>
<evidence type="ECO:0008006" key="3">
    <source>
        <dbReference type="Google" id="ProtNLM"/>
    </source>
</evidence>
<dbReference type="Proteomes" id="UP000245711">
    <property type="component" value="Chromosome"/>
</dbReference>
<keyword evidence="2" id="KW-1185">Reference proteome</keyword>
<dbReference type="EMBL" id="CP021354">
    <property type="protein sequence ID" value="AWK73813.1"/>
    <property type="molecule type" value="Genomic_DNA"/>
</dbReference>
<dbReference type="InterPro" id="IPR011051">
    <property type="entry name" value="RmlC_Cupin_sf"/>
</dbReference>
<gene>
    <name evidence="1" type="ORF">CBI38_21875</name>
</gene>
<dbReference type="InterPro" id="IPR014710">
    <property type="entry name" value="RmlC-like_jellyroll"/>
</dbReference>
<dbReference type="SUPFAM" id="SSF51182">
    <property type="entry name" value="RmlC-like cupins"/>
    <property type="match status" value="1"/>
</dbReference>
<dbReference type="KEGG" id="roz:CBI38_21875"/>
<accession>A0A2S2BZ06</accession>
<organism evidence="1 2">
    <name type="scientific">Rhodococcus oxybenzonivorans</name>
    <dbReference type="NCBI Taxonomy" id="1990687"/>
    <lineage>
        <taxon>Bacteria</taxon>
        <taxon>Bacillati</taxon>
        <taxon>Actinomycetota</taxon>
        <taxon>Actinomycetes</taxon>
        <taxon>Mycobacteriales</taxon>
        <taxon>Nocardiaceae</taxon>
        <taxon>Rhodococcus</taxon>
    </lineage>
</organism>
<reference evidence="1 2" key="1">
    <citation type="submission" date="2017-05" db="EMBL/GenBank/DDBJ databases">
        <title>Isolation of Rhodococcus sp. S2-17 biodegrading of BP-3.</title>
        <authorList>
            <person name="Lee Y."/>
            <person name="Kim K.H."/>
            <person name="Chun B.H."/>
            <person name="Jung H.S."/>
            <person name="Jeon C.O."/>
        </authorList>
    </citation>
    <scope>NUCLEOTIDE SEQUENCE [LARGE SCALE GENOMIC DNA]</scope>
    <source>
        <strain evidence="1 2">S2-17</strain>
    </source>
</reference>
<evidence type="ECO:0000313" key="1">
    <source>
        <dbReference type="EMBL" id="AWK73813.1"/>
    </source>
</evidence>
<dbReference type="Gene3D" id="2.60.120.10">
    <property type="entry name" value="Jelly Rolls"/>
    <property type="match status" value="1"/>
</dbReference>
<dbReference type="AlphaFoldDB" id="A0A2S2BZ06"/>